<keyword evidence="3" id="KW-0732">Signal</keyword>
<name>A0A8H3AVU0_9AGAM</name>
<proteinExistence type="predicted"/>
<evidence type="ECO:0000256" key="2">
    <source>
        <dbReference type="SAM" id="Phobius"/>
    </source>
</evidence>
<dbReference type="EMBL" id="CAJMWV010001617">
    <property type="protein sequence ID" value="CAE6441722.1"/>
    <property type="molecule type" value="Genomic_DNA"/>
</dbReference>
<reference evidence="4" key="1">
    <citation type="submission" date="2021-01" db="EMBL/GenBank/DDBJ databases">
        <authorList>
            <person name="Kaushik A."/>
        </authorList>
    </citation>
    <scope>NUCLEOTIDE SEQUENCE</scope>
    <source>
        <strain evidence="4">AG3-1AP</strain>
    </source>
</reference>
<feature type="chain" id="PRO_5034053383" description="Mid2 domain-containing protein" evidence="3">
    <location>
        <begin position="21"/>
        <end position="286"/>
    </location>
</feature>
<feature type="signal peptide" evidence="3">
    <location>
        <begin position="1"/>
        <end position="20"/>
    </location>
</feature>
<dbReference type="OrthoDB" id="3241212at2759"/>
<gene>
    <name evidence="4" type="ORF">RDB_LOCUS54595</name>
</gene>
<keyword evidence="2" id="KW-0472">Membrane</keyword>
<protein>
    <recommendedName>
        <fullName evidence="6">Mid2 domain-containing protein</fullName>
    </recommendedName>
</protein>
<feature type="region of interest" description="Disordered" evidence="1">
    <location>
        <begin position="135"/>
        <end position="166"/>
    </location>
</feature>
<dbReference type="CDD" id="cd12087">
    <property type="entry name" value="TM_EGFR-like"/>
    <property type="match status" value="1"/>
</dbReference>
<keyword evidence="2" id="KW-0812">Transmembrane</keyword>
<keyword evidence="2" id="KW-1133">Transmembrane helix</keyword>
<sequence>MRAISLFVVAVAYLLPTVAGWAFLVRSQVISEGASATFEITDDGGGFTFPYTMTVLKRVSNSADEQVGLVLTNGNETTFYWTCNQPAGTFVRFKLMSGAQVNAATSDYYEIQASSQATALSLSSLSVQSTSSLYAKTQTTQGPSTTTVTPSTTATNEPSSTSSTTPVGAIVGAIIGGVFLLAVLGLVIFWMHRHKRSSSNPQGMLQYDPDPHVTPFTHGQMAQTIIPPAGYVSQSNFEEEPPVYSPHNTDTTTYFSGSESGMTESVYRPPRSAGKFQYLPVSTRPS</sequence>
<dbReference type="AlphaFoldDB" id="A0A8H3AVU0"/>
<dbReference type="Proteomes" id="UP000663831">
    <property type="component" value="Unassembled WGS sequence"/>
</dbReference>
<evidence type="ECO:0008006" key="6">
    <source>
        <dbReference type="Google" id="ProtNLM"/>
    </source>
</evidence>
<evidence type="ECO:0000256" key="3">
    <source>
        <dbReference type="SAM" id="SignalP"/>
    </source>
</evidence>
<evidence type="ECO:0000313" key="5">
    <source>
        <dbReference type="Proteomes" id="UP000663831"/>
    </source>
</evidence>
<evidence type="ECO:0000313" key="4">
    <source>
        <dbReference type="EMBL" id="CAE6441722.1"/>
    </source>
</evidence>
<accession>A0A8H3AVU0</accession>
<evidence type="ECO:0000256" key="1">
    <source>
        <dbReference type="SAM" id="MobiDB-lite"/>
    </source>
</evidence>
<comment type="caution">
    <text evidence="4">The sequence shown here is derived from an EMBL/GenBank/DDBJ whole genome shotgun (WGS) entry which is preliminary data.</text>
</comment>
<feature type="transmembrane region" description="Helical" evidence="2">
    <location>
        <begin position="167"/>
        <end position="190"/>
    </location>
</feature>
<organism evidence="4 5">
    <name type="scientific">Rhizoctonia solani</name>
    <dbReference type="NCBI Taxonomy" id="456999"/>
    <lineage>
        <taxon>Eukaryota</taxon>
        <taxon>Fungi</taxon>
        <taxon>Dikarya</taxon>
        <taxon>Basidiomycota</taxon>
        <taxon>Agaricomycotina</taxon>
        <taxon>Agaricomycetes</taxon>
        <taxon>Cantharellales</taxon>
        <taxon>Ceratobasidiaceae</taxon>
        <taxon>Rhizoctonia</taxon>
    </lineage>
</organism>